<geneLocation type="plasmid" evidence="1">
    <name>pQBR57</name>
</geneLocation>
<gene>
    <name evidence="1" type="ORF">PQBR57_0153</name>
</gene>
<reference evidence="1" key="1">
    <citation type="submission" date="2014-12" db="EMBL/GenBank/DDBJ databases">
        <authorList>
            <person name="Hall J."/>
        </authorList>
    </citation>
    <scope>NUCLEOTIDE SEQUENCE [LARGE SCALE GENOMIC DNA]</scope>
    <source>
        <strain evidence="1">SBW25</strain>
        <plasmid evidence="1">pQBR57</plasmid>
    </source>
</reference>
<proteinExistence type="predicted"/>
<organism evidence="1">
    <name type="scientific">Pseudomonas fluorescens (strain SBW25)</name>
    <dbReference type="NCBI Taxonomy" id="216595"/>
    <lineage>
        <taxon>Bacteria</taxon>
        <taxon>Pseudomonadati</taxon>
        <taxon>Pseudomonadota</taxon>
        <taxon>Gammaproteobacteria</taxon>
        <taxon>Pseudomonadales</taxon>
        <taxon>Pseudomonadaceae</taxon>
        <taxon>Pseudomonas</taxon>
    </lineage>
</organism>
<protein>
    <submittedName>
        <fullName evidence="1">Uncharacterized protein</fullName>
    </submittedName>
</protein>
<dbReference type="AlphaFoldDB" id="A0A0G4E4E2"/>
<keyword evidence="1" id="KW-0614">Plasmid</keyword>
<sequence length="113" mass="12928">MLQAIATAGLIVECRRWSGWSAFHGLGVLKVRDDWRGEKGRWHWVVAFRHSEFGVVVLDPHQDVPSFQIMPAEVLCMDFQIYEPKGDWFQVEQRIVLEASGLKPCATDLTNES</sequence>
<accession>A0A0G4E4E2</accession>
<evidence type="ECO:0000313" key="1">
    <source>
        <dbReference type="EMBL" id="CEK42106.1"/>
    </source>
</evidence>
<name>A0A0G4E4E2_PSEFS</name>
<dbReference type="EMBL" id="LN713926">
    <property type="protein sequence ID" value="CEK42106.1"/>
    <property type="molecule type" value="Genomic_DNA"/>
</dbReference>
<reference evidence="1" key="2">
    <citation type="submission" date="2015-06" db="EMBL/GenBank/DDBJ databases">
        <title>Environmentally co-occuring mercury resistance plasmids are genetically and phenotypically diverse and confer variable context-dependent fitness effects.</title>
        <authorList>
            <person name="Hall J.P.J."/>
            <person name="Harrison E."/>
            <person name="Lilley A.K."/>
            <person name="Paterson S."/>
            <person name="Spiers A.J."/>
            <person name="Brockhurst M.A."/>
        </authorList>
    </citation>
    <scope>NUCLEOTIDE SEQUENCE [LARGE SCALE GENOMIC DNA]</scope>
    <source>
        <strain evidence="1">SBW25</strain>
        <plasmid evidence="1">pQBR57</plasmid>
    </source>
</reference>